<feature type="transmembrane region" description="Helical" evidence="2">
    <location>
        <begin position="191"/>
        <end position="214"/>
    </location>
</feature>
<keyword evidence="4" id="KW-1185">Reference proteome</keyword>
<dbReference type="AlphaFoldDB" id="A0A163ID34"/>
<organism evidence="3 4">
    <name type="scientific">Didymella rabiei</name>
    <name type="common">Chickpea ascochyta blight fungus</name>
    <name type="synonym">Mycosphaerella rabiei</name>
    <dbReference type="NCBI Taxonomy" id="5454"/>
    <lineage>
        <taxon>Eukaryota</taxon>
        <taxon>Fungi</taxon>
        <taxon>Dikarya</taxon>
        <taxon>Ascomycota</taxon>
        <taxon>Pezizomycotina</taxon>
        <taxon>Dothideomycetes</taxon>
        <taxon>Pleosporomycetidae</taxon>
        <taxon>Pleosporales</taxon>
        <taxon>Pleosporineae</taxon>
        <taxon>Didymellaceae</taxon>
        <taxon>Ascochyta</taxon>
    </lineage>
</organism>
<accession>A0A163ID34</accession>
<feature type="transmembrane region" description="Helical" evidence="2">
    <location>
        <begin position="269"/>
        <end position="293"/>
    </location>
</feature>
<proteinExistence type="predicted"/>
<feature type="region of interest" description="Disordered" evidence="1">
    <location>
        <begin position="423"/>
        <end position="442"/>
    </location>
</feature>
<dbReference type="Proteomes" id="UP000076837">
    <property type="component" value="Unassembled WGS sequence"/>
</dbReference>
<evidence type="ECO:0000313" key="3">
    <source>
        <dbReference type="EMBL" id="KZM25710.1"/>
    </source>
</evidence>
<protein>
    <submittedName>
        <fullName evidence="3">Uncharacterized protein</fullName>
    </submittedName>
</protein>
<feature type="transmembrane region" description="Helical" evidence="2">
    <location>
        <begin position="150"/>
        <end position="171"/>
    </location>
</feature>
<keyword evidence="2" id="KW-1133">Transmembrane helix</keyword>
<dbReference type="EMBL" id="JYNV01000121">
    <property type="protein sequence ID" value="KZM25710.1"/>
    <property type="molecule type" value="Genomic_DNA"/>
</dbReference>
<gene>
    <name evidence="3" type="ORF">ST47_g3114</name>
</gene>
<evidence type="ECO:0000256" key="1">
    <source>
        <dbReference type="SAM" id="MobiDB-lite"/>
    </source>
</evidence>
<dbReference type="PANTHER" id="PTHR38848">
    <property type="entry name" value="G-PROTEIN COUPLED RECEPTORS FAMILY 3 PROFILE DOMAIN-CONTAINING PROTEIN"/>
    <property type="match status" value="1"/>
</dbReference>
<name>A0A163ID34_DIDRA</name>
<evidence type="ECO:0000313" key="4">
    <source>
        <dbReference type="Proteomes" id="UP000076837"/>
    </source>
</evidence>
<feature type="transmembrane region" description="Helical" evidence="2">
    <location>
        <begin position="111"/>
        <end position="130"/>
    </location>
</feature>
<feature type="transmembrane region" description="Helical" evidence="2">
    <location>
        <begin position="299"/>
        <end position="322"/>
    </location>
</feature>
<keyword evidence="2" id="KW-0472">Membrane</keyword>
<feature type="transmembrane region" description="Helical" evidence="2">
    <location>
        <begin position="40"/>
        <end position="59"/>
    </location>
</feature>
<dbReference type="PANTHER" id="PTHR38848:SF3">
    <property type="entry name" value="G-PROTEIN COUPLED RECEPTORS FAMILY 3 PROFILE DOMAIN-CONTAINING PROTEIN"/>
    <property type="match status" value="1"/>
</dbReference>
<keyword evidence="2" id="KW-0812">Transmembrane</keyword>
<comment type="caution">
    <text evidence="3">The sequence shown here is derived from an EMBL/GenBank/DDBJ whole genome shotgun (WGS) entry which is preliminary data.</text>
</comment>
<reference evidence="3 4" key="1">
    <citation type="journal article" date="2016" name="Sci. Rep.">
        <title>Draft genome sequencing and secretome analysis of fungal phytopathogen Ascochyta rabiei provides insight into the necrotrophic effector repertoire.</title>
        <authorList>
            <person name="Verma S."/>
            <person name="Gazara R.K."/>
            <person name="Nizam S."/>
            <person name="Parween S."/>
            <person name="Chattopadhyay D."/>
            <person name="Verma P.K."/>
        </authorList>
    </citation>
    <scope>NUCLEOTIDE SEQUENCE [LARGE SCALE GENOMIC DNA]</scope>
    <source>
        <strain evidence="3 4">ArDII</strain>
    </source>
</reference>
<evidence type="ECO:0000256" key="2">
    <source>
        <dbReference type="SAM" id="Phobius"/>
    </source>
</evidence>
<feature type="transmembrane region" description="Helical" evidence="2">
    <location>
        <begin position="80"/>
        <end position="99"/>
    </location>
</feature>
<sequence length="474" mass="52926">MEPAGLSARLRARASDDRMLITDPETGRTFVTGETNTDRTIYNVVALLCAITLAIFLGFRAKTLRHNVFRKRNFTSMLVVVLYIFGLGFIICASVVQTGQGLHTHQLCHSAAMICLVFYTGNKFIIYIFLLERARVVRAPFMPRLKDRVWLLGMLIICGGFGTIAIVGYLSPVVELSGLDGRCRIGLPPRVSLPLLCFDVAVNFLLTGVFFWLLRPVLDFHGLLRLSTWVGNNFTTKIKKSGQRREVELESALEGASMKSAMNKNIKKLLWKCLIGSTLVMVPTVANMTQFYIMNSRELGWVCLTICTFDTVSWGVIIVNWLTIGSAEAENNLSTLMSQRTLRSDAWGSKPDFHIRFDVGLTTHADEPHPQEMRTRQASATTAEVFVFYNAASLKDEGGLLRQDGVRESWIKETECPPHIAQVPPRLGDPAASWDEPSQGWAEDSKSCWVTVTVNDRVVRGQRSEESLGPERSA</sequence>